<evidence type="ECO:0000313" key="2">
    <source>
        <dbReference type="EMBL" id="OWK09118.1"/>
    </source>
</evidence>
<sequence length="223" mass="24938">MYRIGDLGPVISISKSKVEEGYNHFLDNEILQKNYQHLPKTEIFVLELTIVVAAEAVVTHQCHREELCKEFHKLLKNMIHSDSSERTSAAKVKFSVSPWGKTEEFQQQLSLERFKRVTLERRLKEAQLTWSLKKCLGVPGVTGTPTESRSTICLLGGKSAKSKPGSDPCHPHKDPNTSATTAALPCPTAVQVIVLKQTTSFLFLPYTALQSTMLLETHLTVHL</sequence>
<organism evidence="2 3">
    <name type="scientific">Cervus elaphus hippelaphus</name>
    <name type="common">European red deer</name>
    <dbReference type="NCBI Taxonomy" id="46360"/>
    <lineage>
        <taxon>Eukaryota</taxon>
        <taxon>Metazoa</taxon>
        <taxon>Chordata</taxon>
        <taxon>Craniata</taxon>
        <taxon>Vertebrata</taxon>
        <taxon>Euteleostomi</taxon>
        <taxon>Mammalia</taxon>
        <taxon>Eutheria</taxon>
        <taxon>Laurasiatheria</taxon>
        <taxon>Artiodactyla</taxon>
        <taxon>Ruminantia</taxon>
        <taxon>Pecora</taxon>
        <taxon>Cervidae</taxon>
        <taxon>Cervinae</taxon>
        <taxon>Cervus</taxon>
    </lineage>
</organism>
<comment type="caution">
    <text evidence="2">The sequence shown here is derived from an EMBL/GenBank/DDBJ whole genome shotgun (WGS) entry which is preliminary data.</text>
</comment>
<dbReference type="EMBL" id="MKHE01000013">
    <property type="protein sequence ID" value="OWK09118.1"/>
    <property type="molecule type" value="Genomic_DNA"/>
</dbReference>
<evidence type="ECO:0000313" key="3">
    <source>
        <dbReference type="Proteomes" id="UP000242450"/>
    </source>
</evidence>
<reference evidence="2 3" key="1">
    <citation type="journal article" date="2018" name="Mol. Genet. Genomics">
        <title>The red deer Cervus elaphus genome CerEla1.0: sequencing, annotating, genes, and chromosomes.</title>
        <authorList>
            <person name="Bana N.A."/>
            <person name="Nyiri A."/>
            <person name="Nagy J."/>
            <person name="Frank K."/>
            <person name="Nagy T."/>
            <person name="Steger V."/>
            <person name="Schiller M."/>
            <person name="Lakatos P."/>
            <person name="Sugar L."/>
            <person name="Horn P."/>
            <person name="Barta E."/>
            <person name="Orosz L."/>
        </authorList>
    </citation>
    <scope>NUCLEOTIDE SEQUENCE [LARGE SCALE GENOMIC DNA]</scope>
    <source>
        <strain evidence="2">Hungarian</strain>
    </source>
</reference>
<name>A0A212CSY4_CEREH</name>
<proteinExistence type="predicted"/>
<dbReference type="OrthoDB" id="5337378at2759"/>
<dbReference type="AlphaFoldDB" id="A0A212CSY4"/>
<keyword evidence="3" id="KW-1185">Reference proteome</keyword>
<dbReference type="Proteomes" id="UP000242450">
    <property type="component" value="Chromosome 13"/>
</dbReference>
<protein>
    <submittedName>
        <fullName evidence="2">Uncharacterized protein</fullName>
    </submittedName>
</protein>
<gene>
    <name evidence="2" type="ORF">Celaphus_00015302</name>
</gene>
<evidence type="ECO:0000256" key="1">
    <source>
        <dbReference type="SAM" id="MobiDB-lite"/>
    </source>
</evidence>
<feature type="region of interest" description="Disordered" evidence="1">
    <location>
        <begin position="159"/>
        <end position="180"/>
    </location>
</feature>
<accession>A0A212CSY4</accession>